<dbReference type="RefSeq" id="WP_059757754.1">
    <property type="nucleotide sequence ID" value="NZ_LDUG01000039.1"/>
</dbReference>
<dbReference type="PROSITE" id="PS00622">
    <property type="entry name" value="HTH_LUXR_1"/>
    <property type="match status" value="1"/>
</dbReference>
<evidence type="ECO:0000256" key="3">
    <source>
        <dbReference type="ARBA" id="ARBA00023015"/>
    </source>
</evidence>
<dbReference type="CDD" id="cd06170">
    <property type="entry name" value="LuxR_C_like"/>
    <property type="match status" value="1"/>
</dbReference>
<evidence type="ECO:0000256" key="6">
    <source>
        <dbReference type="PROSITE-ProRule" id="PRU00169"/>
    </source>
</evidence>
<dbReference type="AlphaFoldDB" id="A0A106BJN9"/>
<dbReference type="PROSITE" id="PS50043">
    <property type="entry name" value="HTH_LUXR_2"/>
    <property type="match status" value="1"/>
</dbReference>
<dbReference type="GO" id="GO:0000160">
    <property type="term" value="P:phosphorelay signal transduction system"/>
    <property type="evidence" value="ECO:0007669"/>
    <property type="project" value="UniProtKB-KW"/>
</dbReference>
<evidence type="ECO:0000313" key="9">
    <source>
        <dbReference type="EMBL" id="KVW93725.1"/>
    </source>
</evidence>
<evidence type="ECO:0000259" key="8">
    <source>
        <dbReference type="PROSITE" id="PS50110"/>
    </source>
</evidence>
<reference evidence="9 10" key="1">
    <citation type="journal article" date="2015" name="Appl. Environ. Microbiol.">
        <title>Aerobic and Anaerobic Thiosulfate Oxidation by a Cold-Adapted, Subglacial Chemoautotroph.</title>
        <authorList>
            <person name="Harrold Z.R."/>
            <person name="Skidmore M.L."/>
            <person name="Hamilton T.L."/>
            <person name="Desch L."/>
            <person name="Amada K."/>
            <person name="van Gelder W."/>
            <person name="Glover K."/>
            <person name="Roden E.E."/>
            <person name="Boyd E.S."/>
        </authorList>
    </citation>
    <scope>NUCLEOTIDE SEQUENCE [LARGE SCALE GENOMIC DNA]</scope>
    <source>
        <strain evidence="9 10">RG</strain>
    </source>
</reference>
<keyword evidence="3" id="KW-0805">Transcription regulation</keyword>
<dbReference type="InterPro" id="IPR001789">
    <property type="entry name" value="Sig_transdc_resp-reg_receiver"/>
</dbReference>
<gene>
    <name evidence="9" type="ORF">ABW22_13555</name>
</gene>
<dbReference type="PRINTS" id="PR00038">
    <property type="entry name" value="HTHLUXR"/>
</dbReference>
<dbReference type="FunFam" id="3.40.50.2300:FF:000018">
    <property type="entry name" value="DNA-binding transcriptional regulator NtrC"/>
    <property type="match status" value="1"/>
</dbReference>
<evidence type="ECO:0000256" key="1">
    <source>
        <dbReference type="ARBA" id="ARBA00022553"/>
    </source>
</evidence>
<dbReference type="GO" id="GO:0003677">
    <property type="term" value="F:DNA binding"/>
    <property type="evidence" value="ECO:0007669"/>
    <property type="project" value="UniProtKB-KW"/>
</dbReference>
<dbReference type="Proteomes" id="UP000064243">
    <property type="component" value="Unassembled WGS sequence"/>
</dbReference>
<dbReference type="OrthoDB" id="9802186at2"/>
<dbReference type="SMART" id="SM00448">
    <property type="entry name" value="REC"/>
    <property type="match status" value="1"/>
</dbReference>
<proteinExistence type="predicted"/>
<dbReference type="Gene3D" id="1.10.10.10">
    <property type="entry name" value="Winged helix-like DNA-binding domain superfamily/Winged helix DNA-binding domain"/>
    <property type="match status" value="1"/>
</dbReference>
<dbReference type="Gene3D" id="3.40.50.2300">
    <property type="match status" value="1"/>
</dbReference>
<feature type="domain" description="Response regulatory" evidence="8">
    <location>
        <begin position="4"/>
        <end position="118"/>
    </location>
</feature>
<name>A0A106BJN9_THIDE</name>
<dbReference type="PANTHER" id="PTHR44688">
    <property type="entry name" value="DNA-BINDING TRANSCRIPTIONAL ACTIVATOR DEVR_DOSR"/>
    <property type="match status" value="1"/>
</dbReference>
<evidence type="ECO:0000256" key="2">
    <source>
        <dbReference type="ARBA" id="ARBA00023012"/>
    </source>
</evidence>
<dbReference type="SUPFAM" id="SSF52172">
    <property type="entry name" value="CheY-like"/>
    <property type="match status" value="1"/>
</dbReference>
<protein>
    <submittedName>
        <fullName evidence="9">Uncharacterized protein</fullName>
    </submittedName>
</protein>
<dbReference type="PROSITE" id="PS50110">
    <property type="entry name" value="RESPONSE_REGULATORY"/>
    <property type="match status" value="1"/>
</dbReference>
<accession>A0A106BJN9</accession>
<evidence type="ECO:0000256" key="5">
    <source>
        <dbReference type="ARBA" id="ARBA00023163"/>
    </source>
</evidence>
<dbReference type="SUPFAM" id="SSF46894">
    <property type="entry name" value="C-terminal effector domain of the bipartite response regulators"/>
    <property type="match status" value="1"/>
</dbReference>
<comment type="caution">
    <text evidence="9">The sequence shown here is derived from an EMBL/GenBank/DDBJ whole genome shotgun (WGS) entry which is preliminary data.</text>
</comment>
<dbReference type="CDD" id="cd17537">
    <property type="entry name" value="REC_FixJ"/>
    <property type="match status" value="1"/>
</dbReference>
<feature type="domain" description="HTH luxR-type" evidence="7">
    <location>
        <begin position="134"/>
        <end position="199"/>
    </location>
</feature>
<dbReference type="Pfam" id="PF00196">
    <property type="entry name" value="GerE"/>
    <property type="match status" value="1"/>
</dbReference>
<feature type="modified residue" description="4-aspartylphosphate" evidence="6">
    <location>
        <position position="53"/>
    </location>
</feature>
<dbReference type="PANTHER" id="PTHR44688:SF16">
    <property type="entry name" value="DNA-BINDING TRANSCRIPTIONAL ACTIVATOR DEVR_DOSR"/>
    <property type="match status" value="1"/>
</dbReference>
<keyword evidence="10" id="KW-1185">Reference proteome</keyword>
<dbReference type="GO" id="GO:0006355">
    <property type="term" value="P:regulation of DNA-templated transcription"/>
    <property type="evidence" value="ECO:0007669"/>
    <property type="project" value="InterPro"/>
</dbReference>
<evidence type="ECO:0000313" key="10">
    <source>
        <dbReference type="Proteomes" id="UP000064243"/>
    </source>
</evidence>
<keyword evidence="1 6" id="KW-0597">Phosphoprotein</keyword>
<organism evidence="9 10">
    <name type="scientific">Thiobacillus denitrificans</name>
    <dbReference type="NCBI Taxonomy" id="36861"/>
    <lineage>
        <taxon>Bacteria</taxon>
        <taxon>Pseudomonadati</taxon>
        <taxon>Pseudomonadota</taxon>
        <taxon>Betaproteobacteria</taxon>
        <taxon>Nitrosomonadales</taxon>
        <taxon>Thiobacillaceae</taxon>
        <taxon>Thiobacillus</taxon>
    </lineage>
</organism>
<dbReference type="InterPro" id="IPR016032">
    <property type="entry name" value="Sig_transdc_resp-reg_C-effctor"/>
</dbReference>
<evidence type="ECO:0000259" key="7">
    <source>
        <dbReference type="PROSITE" id="PS50043"/>
    </source>
</evidence>
<dbReference type="InterPro" id="IPR011006">
    <property type="entry name" value="CheY-like_superfamily"/>
</dbReference>
<dbReference type="SMART" id="SM00421">
    <property type="entry name" value="HTH_LUXR"/>
    <property type="match status" value="1"/>
</dbReference>
<sequence length="200" mass="21585">MRQTVFVVDDDAAMRDALAQLLETAGLRVESHADGAAFLAAFEANRPGCLLLDMAMPGMTGFEVQAALHARGLTIPIIFLTGHGDIPMAVQAVQAGAVDFLEKPIQGAALLERVQRALALDDEWRHTLGRTQAIQQRYAGLSSRERECMALAVSGLTSKEIARELGISPRTVEVHRTHVMYKMGAANMAELVNMAACCDP</sequence>
<dbReference type="InterPro" id="IPR000792">
    <property type="entry name" value="Tscrpt_reg_LuxR_C"/>
</dbReference>
<dbReference type="InterPro" id="IPR036388">
    <property type="entry name" value="WH-like_DNA-bd_sf"/>
</dbReference>
<dbReference type="Pfam" id="PF00072">
    <property type="entry name" value="Response_reg"/>
    <property type="match status" value="1"/>
</dbReference>
<dbReference type="EMBL" id="LDUG01000039">
    <property type="protein sequence ID" value="KVW93725.1"/>
    <property type="molecule type" value="Genomic_DNA"/>
</dbReference>
<evidence type="ECO:0000256" key="4">
    <source>
        <dbReference type="ARBA" id="ARBA00023125"/>
    </source>
</evidence>
<keyword evidence="4" id="KW-0238">DNA-binding</keyword>
<keyword evidence="2" id="KW-0902">Two-component regulatory system</keyword>
<dbReference type="PATRIC" id="fig|36861.3.peg.2502"/>
<keyword evidence="5" id="KW-0804">Transcription</keyword>